<protein>
    <submittedName>
        <fullName evidence="1">Uncharacterized protein</fullName>
    </submittedName>
</protein>
<evidence type="ECO:0000313" key="2">
    <source>
        <dbReference type="Proteomes" id="UP000800092"/>
    </source>
</evidence>
<keyword evidence="2" id="KW-1185">Reference proteome</keyword>
<reference evidence="1" key="1">
    <citation type="journal article" date="2020" name="Stud. Mycol.">
        <title>101 Dothideomycetes genomes: a test case for predicting lifestyles and emergence of pathogens.</title>
        <authorList>
            <person name="Haridas S."/>
            <person name="Albert R."/>
            <person name="Binder M."/>
            <person name="Bloem J."/>
            <person name="Labutti K."/>
            <person name="Salamov A."/>
            <person name="Andreopoulos B."/>
            <person name="Baker S."/>
            <person name="Barry K."/>
            <person name="Bills G."/>
            <person name="Bluhm B."/>
            <person name="Cannon C."/>
            <person name="Castanera R."/>
            <person name="Culley D."/>
            <person name="Daum C."/>
            <person name="Ezra D."/>
            <person name="Gonzalez J."/>
            <person name="Henrissat B."/>
            <person name="Kuo A."/>
            <person name="Liang C."/>
            <person name="Lipzen A."/>
            <person name="Lutzoni F."/>
            <person name="Magnuson J."/>
            <person name="Mondo S."/>
            <person name="Nolan M."/>
            <person name="Ohm R."/>
            <person name="Pangilinan J."/>
            <person name="Park H.-J."/>
            <person name="Ramirez L."/>
            <person name="Alfaro M."/>
            <person name="Sun H."/>
            <person name="Tritt A."/>
            <person name="Yoshinaga Y."/>
            <person name="Zwiers L.-H."/>
            <person name="Turgeon B."/>
            <person name="Goodwin S."/>
            <person name="Spatafora J."/>
            <person name="Crous P."/>
            <person name="Grigoriev I."/>
        </authorList>
    </citation>
    <scope>NUCLEOTIDE SEQUENCE</scope>
    <source>
        <strain evidence="1">Tuck. ex Michener</strain>
    </source>
</reference>
<dbReference type="Gene3D" id="2.60.120.200">
    <property type="match status" value="1"/>
</dbReference>
<accession>A0A6A6GSI4</accession>
<dbReference type="PANTHER" id="PTHR35332:SF2">
    <property type="entry name" value="REGULATION OF ENOLASE PROTEIN 1"/>
    <property type="match status" value="1"/>
</dbReference>
<dbReference type="PANTHER" id="PTHR35332">
    <property type="entry name" value="REGULATION OF ENOLASE PROTEIN 1"/>
    <property type="match status" value="1"/>
</dbReference>
<organism evidence="1 2">
    <name type="scientific">Viridothelium virens</name>
    <name type="common">Speckled blister lichen</name>
    <name type="synonym">Trypethelium virens</name>
    <dbReference type="NCBI Taxonomy" id="1048519"/>
    <lineage>
        <taxon>Eukaryota</taxon>
        <taxon>Fungi</taxon>
        <taxon>Dikarya</taxon>
        <taxon>Ascomycota</taxon>
        <taxon>Pezizomycotina</taxon>
        <taxon>Dothideomycetes</taxon>
        <taxon>Dothideomycetes incertae sedis</taxon>
        <taxon>Trypetheliales</taxon>
        <taxon>Trypetheliaceae</taxon>
        <taxon>Viridothelium</taxon>
    </lineage>
</organism>
<dbReference type="OrthoDB" id="42525at2759"/>
<name>A0A6A6GSI4_VIRVR</name>
<dbReference type="EMBL" id="ML991896">
    <property type="protein sequence ID" value="KAF2228726.1"/>
    <property type="molecule type" value="Genomic_DNA"/>
</dbReference>
<feature type="non-terminal residue" evidence="1">
    <location>
        <position position="1"/>
    </location>
</feature>
<sequence length="151" mass="16785">KSFKRATVKVSADWKSQYAQGGLILFYPAEESANPSSSNPPQWIKTGIEFEDNKTFASVVTAAPWSDWSLQQWNHTALTVEAVRERNGLWIYAVDGSERLPLRQVTWAFEGQDEEKVVEVGVFAAMPKGLEGVEGGGELSVRFEDFEVATV</sequence>
<gene>
    <name evidence="1" type="ORF">EV356DRAFT_457180</name>
</gene>
<evidence type="ECO:0000313" key="1">
    <source>
        <dbReference type="EMBL" id="KAF2228726.1"/>
    </source>
</evidence>
<dbReference type="Pfam" id="PF07081">
    <property type="entry name" value="DUF1349"/>
    <property type="match status" value="1"/>
</dbReference>
<dbReference type="Proteomes" id="UP000800092">
    <property type="component" value="Unassembled WGS sequence"/>
</dbReference>
<proteinExistence type="predicted"/>
<dbReference type="AlphaFoldDB" id="A0A6A6GSI4"/>
<dbReference type="InterPro" id="IPR009784">
    <property type="entry name" value="DUF1349"/>
</dbReference>